<proteinExistence type="predicted"/>
<gene>
    <name evidence="1" type="ORF">FOYG_15233</name>
</gene>
<protein>
    <submittedName>
        <fullName evidence="1">Uncharacterized protein</fullName>
    </submittedName>
</protein>
<dbReference type="EMBL" id="JH717849">
    <property type="protein sequence ID" value="EWY80940.1"/>
    <property type="molecule type" value="Genomic_DNA"/>
</dbReference>
<dbReference type="Proteomes" id="UP000030753">
    <property type="component" value="Unassembled WGS sequence"/>
</dbReference>
<dbReference type="HOGENOM" id="CLU_117772_0_0_1"/>
<sequence length="187" mass="21760">MRSLRYLFRLLYHSTSSLSAHFPNIIHTLQPSTSRCKSVKMVVEKGNKIFIPADQLTTTEVKVEWSKNWTDYSAQYYSVPFFNRDQGNEESVIFIQKNYLDSLKNKKAPGDDLTVIVDDSFQYGQNKEKTKRWLAYHDKKNEAYQWRFVEGLKSKLGNAALKFAGGFFPSIDLGMLKLLFGDYLRNF</sequence>
<name>W9HIZ8_FUSOX</name>
<dbReference type="AlphaFoldDB" id="W9HIZ8"/>
<accession>W9HIZ8</accession>
<organism evidence="1 2">
    <name type="scientific">Fusarium oxysporum NRRL 32931</name>
    <dbReference type="NCBI Taxonomy" id="660029"/>
    <lineage>
        <taxon>Eukaryota</taxon>
        <taxon>Fungi</taxon>
        <taxon>Dikarya</taxon>
        <taxon>Ascomycota</taxon>
        <taxon>Pezizomycotina</taxon>
        <taxon>Sordariomycetes</taxon>
        <taxon>Hypocreomycetidae</taxon>
        <taxon>Hypocreales</taxon>
        <taxon>Nectriaceae</taxon>
        <taxon>Fusarium</taxon>
        <taxon>Fusarium oxysporum species complex</taxon>
    </lineage>
</organism>
<reference evidence="1 2" key="1">
    <citation type="submission" date="2011-06" db="EMBL/GenBank/DDBJ databases">
        <title>The Genome Sequence of Fusarium oxysporum FOSC 3-a.</title>
        <authorList>
            <consortium name="The Broad Institute Genome Sequencing Platform"/>
            <person name="Ma L.-J."/>
            <person name="Gale L.R."/>
            <person name="Schwartz D.C."/>
            <person name="Zhou S."/>
            <person name="Corby-Kistler H."/>
            <person name="Young S.K."/>
            <person name="Zeng Q."/>
            <person name="Gargeya S."/>
            <person name="Fitzgerald M."/>
            <person name="Haas B."/>
            <person name="Abouelleil A."/>
            <person name="Alvarado L."/>
            <person name="Arachchi H.M."/>
            <person name="Berlin A."/>
            <person name="Brown A."/>
            <person name="Chapman S.B."/>
            <person name="Chen Z."/>
            <person name="Dunbar C."/>
            <person name="Freedman E."/>
            <person name="Gearin G."/>
            <person name="Gellesch M."/>
            <person name="Goldberg J."/>
            <person name="Griggs A."/>
            <person name="Gujja S."/>
            <person name="Heiman D."/>
            <person name="Howarth C."/>
            <person name="Larson L."/>
            <person name="Lui A."/>
            <person name="MacDonald P.J.P."/>
            <person name="Mehta T."/>
            <person name="Montmayeur A."/>
            <person name="Murphy C."/>
            <person name="Neiman D."/>
            <person name="Pearson M."/>
            <person name="Priest M."/>
            <person name="Roberts A."/>
            <person name="Saif S."/>
            <person name="Shea T."/>
            <person name="Shenoy N."/>
            <person name="Sisk P."/>
            <person name="Stolte C."/>
            <person name="Sykes S."/>
            <person name="Wortman J."/>
            <person name="Nusbaum C."/>
            <person name="Birren B."/>
        </authorList>
    </citation>
    <scope>NUCLEOTIDE SEQUENCE [LARGE SCALE GENOMIC DNA]</scope>
    <source>
        <strain evidence="2">FOSC 3-a</strain>
    </source>
</reference>
<dbReference type="OrthoDB" id="4537670at2759"/>
<evidence type="ECO:0000313" key="1">
    <source>
        <dbReference type="EMBL" id="EWY80940.1"/>
    </source>
</evidence>
<evidence type="ECO:0000313" key="2">
    <source>
        <dbReference type="Proteomes" id="UP000030753"/>
    </source>
</evidence>